<dbReference type="EMBL" id="LN856931">
    <property type="protein sequence ID" value="CDP94553.1"/>
    <property type="molecule type" value="Genomic_DNA"/>
</dbReference>
<reference evidence="1" key="1">
    <citation type="journal article" date="2007" name="Science">
        <title>Draft genome of the filarial nematode parasite Brugia malayi.</title>
        <authorList>
            <person name="Ghedin E."/>
            <person name="Wang S."/>
            <person name="Spiro D."/>
            <person name="Caler E."/>
            <person name="Zhao Q."/>
            <person name="Crabtree J."/>
            <person name="Allen J.E."/>
            <person name="Delcher A.L."/>
            <person name="Guiliano D.B."/>
            <person name="Miranda-Saavedra D."/>
            <person name="Angiuoli S.V."/>
            <person name="Creasy T."/>
            <person name="Amedeo P."/>
            <person name="Haas B."/>
            <person name="El-Sayed N.M."/>
            <person name="Wortman J.R."/>
            <person name="Feldblyum T."/>
            <person name="Tallon L."/>
            <person name="Schatz M."/>
            <person name="Shumway M."/>
            <person name="Koo H."/>
            <person name="Salzberg S.L."/>
            <person name="Schobel S."/>
            <person name="Pertea M."/>
            <person name="Pop M."/>
            <person name="White O."/>
            <person name="Barton G.J."/>
            <person name="Carlow C.K."/>
            <person name="Crawford M.J."/>
            <person name="Daub J."/>
            <person name="Dimmic M.W."/>
            <person name="Estes C.F."/>
            <person name="Foster J.M."/>
            <person name="Ganatra M."/>
            <person name="Gregory W.F."/>
            <person name="Johnson N.M."/>
            <person name="Jin J."/>
            <person name="Komuniecki R."/>
            <person name="Korf I."/>
            <person name="Kumar S."/>
            <person name="Laney S."/>
            <person name="Li B.W."/>
            <person name="Li W."/>
            <person name="Lindblom T.H."/>
            <person name="Lustigman S."/>
            <person name="Ma D."/>
            <person name="Maina C.V."/>
            <person name="Martin D.M."/>
            <person name="McCarter J.P."/>
            <person name="McReynolds L."/>
            <person name="Mitreva M."/>
            <person name="Nutman T.B."/>
            <person name="Parkinson J."/>
            <person name="Peregrin-Alvarez J.M."/>
            <person name="Poole C."/>
            <person name="Ren Q."/>
            <person name="Saunders L."/>
            <person name="Sluder A.E."/>
            <person name="Smith K."/>
            <person name="Stanke M."/>
            <person name="Unnasch T.R."/>
            <person name="Ware J."/>
            <person name="Wei A.D."/>
            <person name="Weil G."/>
            <person name="Williams D.J."/>
            <person name="Zhang Y."/>
            <person name="Williams S.A."/>
            <person name="Fraser-Liggett C."/>
            <person name="Slatko B."/>
            <person name="Blaxter M.L."/>
            <person name="Scott A.L."/>
        </authorList>
    </citation>
    <scope>NUCLEOTIDE SEQUENCE</scope>
    <source>
        <strain evidence="1">FR3</strain>
    </source>
</reference>
<accession>A0A1I9G1G6</accession>
<reference evidence="1" key="2">
    <citation type="submission" date="2012-12" db="EMBL/GenBank/DDBJ databases">
        <authorList>
            <consortium name="WormBase Consortium"/>
            <person name="Ghedin E."/>
            <person name="Paulini M."/>
        </authorList>
    </citation>
    <scope>NUCLEOTIDE SEQUENCE</scope>
    <source>
        <strain evidence="1">FR3</strain>
    </source>
</reference>
<sequence>MHSIDGFLTAFIYHTDSKSLDIVKNQLKHRIYPISCKY</sequence>
<evidence type="ECO:0000313" key="1">
    <source>
        <dbReference type="EMBL" id="CDP94553.1"/>
    </source>
</evidence>
<protein>
    <submittedName>
        <fullName evidence="1">Bm14178</fullName>
    </submittedName>
</protein>
<dbReference type="AlphaFoldDB" id="A0A1I9G1G6"/>
<proteinExistence type="predicted"/>
<name>A0A1I9G1G6_BRUMA</name>
<gene>
    <name evidence="1" type="primary">Bm14178</name>
    <name evidence="1" type="ORF">BM_Bm14178</name>
</gene>
<organism evidence="1">
    <name type="scientific">Brugia malayi</name>
    <name type="common">Filarial nematode worm</name>
    <dbReference type="NCBI Taxonomy" id="6279"/>
    <lineage>
        <taxon>Eukaryota</taxon>
        <taxon>Metazoa</taxon>
        <taxon>Ecdysozoa</taxon>
        <taxon>Nematoda</taxon>
        <taxon>Chromadorea</taxon>
        <taxon>Rhabditida</taxon>
        <taxon>Spirurina</taxon>
        <taxon>Spiruromorpha</taxon>
        <taxon>Filarioidea</taxon>
        <taxon>Onchocercidae</taxon>
        <taxon>Brugia</taxon>
    </lineage>
</organism>